<reference evidence="2" key="2">
    <citation type="submission" date="2020-09" db="EMBL/GenBank/DDBJ databases">
        <authorList>
            <person name="Sun Q."/>
            <person name="Ohkuma M."/>
        </authorList>
    </citation>
    <scope>NUCLEOTIDE SEQUENCE</scope>
    <source>
        <strain evidence="2">JCM 4346</strain>
    </source>
</reference>
<comment type="caution">
    <text evidence="2">The sequence shown here is derived from an EMBL/GenBank/DDBJ whole genome shotgun (WGS) entry which is preliminary data.</text>
</comment>
<dbReference type="Proteomes" id="UP000658320">
    <property type="component" value="Unassembled WGS sequence"/>
</dbReference>
<name>A0A918BTK6_9ACTN</name>
<feature type="region of interest" description="Disordered" evidence="1">
    <location>
        <begin position="114"/>
        <end position="133"/>
    </location>
</feature>
<evidence type="ECO:0000256" key="1">
    <source>
        <dbReference type="SAM" id="MobiDB-lite"/>
    </source>
</evidence>
<gene>
    <name evidence="2" type="ORF">GCM10010251_03400</name>
</gene>
<proteinExistence type="predicted"/>
<keyword evidence="3" id="KW-1185">Reference proteome</keyword>
<organism evidence="2 3">
    <name type="scientific">Streptomyces aurantiogriseus</name>
    <dbReference type="NCBI Taxonomy" id="66870"/>
    <lineage>
        <taxon>Bacteria</taxon>
        <taxon>Bacillati</taxon>
        <taxon>Actinomycetota</taxon>
        <taxon>Actinomycetes</taxon>
        <taxon>Kitasatosporales</taxon>
        <taxon>Streptomycetaceae</taxon>
        <taxon>Streptomyces</taxon>
    </lineage>
</organism>
<dbReference type="RefSeq" id="WP_189931362.1">
    <property type="nucleotide sequence ID" value="NZ_BMSX01000001.1"/>
</dbReference>
<dbReference type="EMBL" id="BMSX01000001">
    <property type="protein sequence ID" value="GGQ92086.1"/>
    <property type="molecule type" value="Genomic_DNA"/>
</dbReference>
<dbReference type="AlphaFoldDB" id="A0A918BTK6"/>
<sequence length="133" mass="13862">MGFMITLSVLLIAGAVAGVVAQRRNQRARPPSDLDAEAEANHWLVRLGGGLVPPDVRARTSADGSADRALTSAAECHRTARAQLAAAHTAAEYGEVTRVAKEGLEHLRTARTALGLTPDPESGPARLPCPHGA</sequence>
<reference evidence="2" key="1">
    <citation type="journal article" date="2014" name="Int. J. Syst. Evol. Microbiol.">
        <title>Complete genome sequence of Corynebacterium casei LMG S-19264T (=DSM 44701T), isolated from a smear-ripened cheese.</title>
        <authorList>
            <consortium name="US DOE Joint Genome Institute (JGI-PGF)"/>
            <person name="Walter F."/>
            <person name="Albersmeier A."/>
            <person name="Kalinowski J."/>
            <person name="Ruckert C."/>
        </authorList>
    </citation>
    <scope>NUCLEOTIDE SEQUENCE</scope>
    <source>
        <strain evidence="2">JCM 4346</strain>
    </source>
</reference>
<accession>A0A918BTK6</accession>
<protein>
    <submittedName>
        <fullName evidence="2">Uncharacterized protein</fullName>
    </submittedName>
</protein>
<evidence type="ECO:0000313" key="3">
    <source>
        <dbReference type="Proteomes" id="UP000658320"/>
    </source>
</evidence>
<evidence type="ECO:0000313" key="2">
    <source>
        <dbReference type="EMBL" id="GGQ92086.1"/>
    </source>
</evidence>